<organism evidence="9 10">
    <name type="scientific">Dreissena polymorpha</name>
    <name type="common">Zebra mussel</name>
    <name type="synonym">Mytilus polymorpha</name>
    <dbReference type="NCBI Taxonomy" id="45954"/>
    <lineage>
        <taxon>Eukaryota</taxon>
        <taxon>Metazoa</taxon>
        <taxon>Spiralia</taxon>
        <taxon>Lophotrochozoa</taxon>
        <taxon>Mollusca</taxon>
        <taxon>Bivalvia</taxon>
        <taxon>Autobranchia</taxon>
        <taxon>Heteroconchia</taxon>
        <taxon>Euheterodonta</taxon>
        <taxon>Imparidentia</taxon>
        <taxon>Neoheterodontei</taxon>
        <taxon>Myida</taxon>
        <taxon>Dreissenoidea</taxon>
        <taxon>Dreissenidae</taxon>
        <taxon>Dreissena</taxon>
    </lineage>
</organism>
<comment type="caution">
    <text evidence="9">The sequence shown here is derived from an EMBL/GenBank/DDBJ whole genome shotgun (WGS) entry which is preliminary data.</text>
</comment>
<accession>A0A9D4JQK2</accession>
<keyword evidence="3 8" id="KW-0217">Developmental protein</keyword>
<dbReference type="GO" id="GO:0016055">
    <property type="term" value="P:Wnt signaling pathway"/>
    <property type="evidence" value="ECO:0007669"/>
    <property type="project" value="UniProtKB-KW"/>
</dbReference>
<name>A0A9D4JQK2_DREPO</name>
<comment type="similarity">
    <text evidence="2 8">Belongs to the Wnt family.</text>
</comment>
<dbReference type="Pfam" id="PF00110">
    <property type="entry name" value="wnt"/>
    <property type="match status" value="1"/>
</dbReference>
<evidence type="ECO:0000256" key="1">
    <source>
        <dbReference type="ARBA" id="ARBA00004498"/>
    </source>
</evidence>
<dbReference type="InterPro" id="IPR005817">
    <property type="entry name" value="Wnt"/>
</dbReference>
<evidence type="ECO:0000256" key="3">
    <source>
        <dbReference type="ARBA" id="ARBA00022473"/>
    </source>
</evidence>
<evidence type="ECO:0000256" key="5">
    <source>
        <dbReference type="ARBA" id="ARBA00022530"/>
    </source>
</evidence>
<sequence>MVILGQGALQGVHECQHQFRQHRWNCSTLDRDTSVFGKVLLKGECIRRRYFDVYEVPSRLMRHDVRARSVSQNVYLIN</sequence>
<keyword evidence="6 8" id="KW-0879">Wnt signaling pathway</keyword>
<evidence type="ECO:0000256" key="4">
    <source>
        <dbReference type="ARBA" id="ARBA00022525"/>
    </source>
</evidence>
<evidence type="ECO:0000313" key="9">
    <source>
        <dbReference type="EMBL" id="KAH3820701.1"/>
    </source>
</evidence>
<gene>
    <name evidence="9" type="ORF">DPMN_122449</name>
</gene>
<dbReference type="AlphaFoldDB" id="A0A9D4JQK2"/>
<comment type="function">
    <text evidence="8">Ligand for members of the frizzled family of seven transmembrane receptors.</text>
</comment>
<keyword evidence="5" id="KW-0272">Extracellular matrix</keyword>
<comment type="subcellular location">
    <subcellularLocation>
        <location evidence="1 8">Secreted</location>
        <location evidence="1 8">Extracellular space</location>
        <location evidence="1 8">Extracellular matrix</location>
    </subcellularLocation>
</comment>
<proteinExistence type="inferred from homology"/>
<keyword evidence="4" id="KW-0964">Secreted</keyword>
<reference evidence="9" key="2">
    <citation type="submission" date="2020-11" db="EMBL/GenBank/DDBJ databases">
        <authorList>
            <person name="McCartney M.A."/>
            <person name="Auch B."/>
            <person name="Kono T."/>
            <person name="Mallez S."/>
            <person name="Becker A."/>
            <person name="Gohl D.M."/>
            <person name="Silverstein K.A.T."/>
            <person name="Koren S."/>
            <person name="Bechman K.B."/>
            <person name="Herman A."/>
            <person name="Abrahante J.E."/>
            <person name="Garbe J."/>
        </authorList>
    </citation>
    <scope>NUCLEOTIDE SEQUENCE</scope>
    <source>
        <strain evidence="9">Duluth1</strain>
        <tissue evidence="9">Whole animal</tissue>
    </source>
</reference>
<dbReference type="GO" id="GO:0005102">
    <property type="term" value="F:signaling receptor binding"/>
    <property type="evidence" value="ECO:0007669"/>
    <property type="project" value="InterPro"/>
</dbReference>
<evidence type="ECO:0000256" key="7">
    <source>
        <dbReference type="ARBA" id="ARBA00023157"/>
    </source>
</evidence>
<keyword evidence="7" id="KW-1015">Disulfide bond</keyword>
<evidence type="ECO:0000313" key="10">
    <source>
        <dbReference type="Proteomes" id="UP000828390"/>
    </source>
</evidence>
<evidence type="ECO:0000256" key="6">
    <source>
        <dbReference type="ARBA" id="ARBA00022687"/>
    </source>
</evidence>
<dbReference type="EMBL" id="JAIWYP010000005">
    <property type="protein sequence ID" value="KAH3820701.1"/>
    <property type="molecule type" value="Genomic_DNA"/>
</dbReference>
<dbReference type="Proteomes" id="UP000828390">
    <property type="component" value="Unassembled WGS sequence"/>
</dbReference>
<protein>
    <recommendedName>
        <fullName evidence="8">Protein Wnt</fullName>
    </recommendedName>
</protein>
<reference evidence="9" key="1">
    <citation type="journal article" date="2019" name="bioRxiv">
        <title>The Genome of the Zebra Mussel, Dreissena polymorpha: A Resource for Invasive Species Research.</title>
        <authorList>
            <person name="McCartney M.A."/>
            <person name="Auch B."/>
            <person name="Kono T."/>
            <person name="Mallez S."/>
            <person name="Zhang Y."/>
            <person name="Obille A."/>
            <person name="Becker A."/>
            <person name="Abrahante J.E."/>
            <person name="Garbe J."/>
            <person name="Badalamenti J.P."/>
            <person name="Herman A."/>
            <person name="Mangelson H."/>
            <person name="Liachko I."/>
            <person name="Sullivan S."/>
            <person name="Sone E.D."/>
            <person name="Koren S."/>
            <person name="Silverstein K.A.T."/>
            <person name="Beckman K.B."/>
            <person name="Gohl D.M."/>
        </authorList>
    </citation>
    <scope>NUCLEOTIDE SEQUENCE</scope>
    <source>
        <strain evidence="9">Duluth1</strain>
        <tissue evidence="9">Whole animal</tissue>
    </source>
</reference>
<evidence type="ECO:0000256" key="8">
    <source>
        <dbReference type="RuleBase" id="RU003500"/>
    </source>
</evidence>
<keyword evidence="10" id="KW-1185">Reference proteome</keyword>
<evidence type="ECO:0000256" key="2">
    <source>
        <dbReference type="ARBA" id="ARBA00005683"/>
    </source>
</evidence>
<dbReference type="GO" id="GO:0005576">
    <property type="term" value="C:extracellular region"/>
    <property type="evidence" value="ECO:0007669"/>
    <property type="project" value="InterPro"/>
</dbReference>